<dbReference type="EMBL" id="NBNE01010353">
    <property type="protein sequence ID" value="OWY97527.1"/>
    <property type="molecule type" value="Genomic_DNA"/>
</dbReference>
<dbReference type="Proteomes" id="UP000198211">
    <property type="component" value="Unassembled WGS sequence"/>
</dbReference>
<protein>
    <submittedName>
        <fullName evidence="1">Uncharacterized protein</fullName>
    </submittedName>
</protein>
<organism evidence="1 2">
    <name type="scientific">Phytophthora megakarya</name>
    <dbReference type="NCBI Taxonomy" id="4795"/>
    <lineage>
        <taxon>Eukaryota</taxon>
        <taxon>Sar</taxon>
        <taxon>Stramenopiles</taxon>
        <taxon>Oomycota</taxon>
        <taxon>Peronosporomycetes</taxon>
        <taxon>Peronosporales</taxon>
        <taxon>Peronosporaceae</taxon>
        <taxon>Phytophthora</taxon>
    </lineage>
</organism>
<name>A0A225UXH6_9STRA</name>
<gene>
    <name evidence="1" type="ORF">PHMEG_00031924</name>
</gene>
<dbReference type="OrthoDB" id="94652at2759"/>
<keyword evidence="2" id="KW-1185">Reference proteome</keyword>
<reference evidence="2" key="1">
    <citation type="submission" date="2017-03" db="EMBL/GenBank/DDBJ databases">
        <title>Phytopthora megakarya and P. palmivora, two closely related causual agents of cacao black pod achieved similar genome size and gene model numbers by different mechanisms.</title>
        <authorList>
            <person name="Ali S."/>
            <person name="Shao J."/>
            <person name="Larry D.J."/>
            <person name="Kronmiller B."/>
            <person name="Shen D."/>
            <person name="Strem M.D."/>
            <person name="Melnick R.L."/>
            <person name="Guiltinan M.J."/>
            <person name="Tyler B.M."/>
            <person name="Meinhardt L.W."/>
            <person name="Bailey B.A."/>
        </authorList>
    </citation>
    <scope>NUCLEOTIDE SEQUENCE [LARGE SCALE GENOMIC DNA]</scope>
    <source>
        <strain evidence="2">zdho120</strain>
    </source>
</reference>
<dbReference type="AlphaFoldDB" id="A0A225UXH6"/>
<evidence type="ECO:0000313" key="2">
    <source>
        <dbReference type="Proteomes" id="UP000198211"/>
    </source>
</evidence>
<evidence type="ECO:0000313" key="1">
    <source>
        <dbReference type="EMBL" id="OWY97527.1"/>
    </source>
</evidence>
<comment type="caution">
    <text evidence="1">The sequence shown here is derived from an EMBL/GenBank/DDBJ whole genome shotgun (WGS) entry which is preliminary data.</text>
</comment>
<accession>A0A225UXH6</accession>
<sequence length="67" mass="7663">MLRWRLEIENFGPELDYVKGENNVVANTLSRLPRADNTSVHCARELATLSNADLREIAHSQKSARKR</sequence>
<proteinExistence type="predicted"/>